<evidence type="ECO:0000313" key="3">
    <source>
        <dbReference type="EMBL" id="MDA4845163.1"/>
    </source>
</evidence>
<evidence type="ECO:0000259" key="2">
    <source>
        <dbReference type="Pfam" id="PF01323"/>
    </source>
</evidence>
<dbReference type="GO" id="GO:0016853">
    <property type="term" value="F:isomerase activity"/>
    <property type="evidence" value="ECO:0007669"/>
    <property type="project" value="UniProtKB-KW"/>
</dbReference>
<gene>
    <name evidence="3" type="ORF">OOZ53_07355</name>
</gene>
<organism evidence="3 4">
    <name type="scientific">Hoeflea poritis</name>
    <dbReference type="NCBI Taxonomy" id="2993659"/>
    <lineage>
        <taxon>Bacteria</taxon>
        <taxon>Pseudomonadati</taxon>
        <taxon>Pseudomonadota</taxon>
        <taxon>Alphaproteobacteria</taxon>
        <taxon>Hyphomicrobiales</taxon>
        <taxon>Rhizobiaceae</taxon>
        <taxon>Hoeflea</taxon>
    </lineage>
</organism>
<dbReference type="CDD" id="cd03022">
    <property type="entry name" value="DsbA_HCCA_Iso"/>
    <property type="match status" value="1"/>
</dbReference>
<protein>
    <recommendedName>
        <fullName evidence="1">2-hydroxychromene-2-carboxylate isomerase</fullName>
        <ecNumber evidence="1">5.99.1.4</ecNumber>
    </recommendedName>
</protein>
<dbReference type="Pfam" id="PF01323">
    <property type="entry name" value="DSBA"/>
    <property type="match status" value="1"/>
</dbReference>
<feature type="domain" description="DSBA-like thioredoxin" evidence="2">
    <location>
        <begin position="5"/>
        <end position="198"/>
    </location>
</feature>
<dbReference type="InterPro" id="IPR051924">
    <property type="entry name" value="GST_Kappa/NadH"/>
</dbReference>
<sequence length="206" mass="23598">MTVSVEFIYDFGSPNTYLAHCVIPEIEKRTGVKIDYVPCLLGGIFKATGNQSPFLAFSKIKGKLEYDRLEISRFIEKHKLTNFRLNKHFPVNTLLLMRGAVAADFDGNQGDYIKVGMRAMWEESLKMDDPKVFADTYNQAGLDGQHLLERSQDDDVKQRLMDNTSRAVERGAFGAPTFYVDDEMFFGKERLGQVEEEIRKHLRSDQ</sequence>
<reference evidence="3" key="1">
    <citation type="submission" date="2022-11" db="EMBL/GenBank/DDBJ databases">
        <title>Hoeflea poritis sp. nov., isolated from scleractinian coral Porites lutea.</title>
        <authorList>
            <person name="Zhang G."/>
            <person name="Wei Q."/>
            <person name="Cai L."/>
        </authorList>
    </citation>
    <scope>NUCLEOTIDE SEQUENCE</scope>
    <source>
        <strain evidence="3">E7-10</strain>
    </source>
</reference>
<name>A0ABT4VKB9_9HYPH</name>
<comment type="caution">
    <text evidence="3">The sequence shown here is derived from an EMBL/GenBank/DDBJ whole genome shotgun (WGS) entry which is preliminary data.</text>
</comment>
<proteinExistence type="inferred from homology"/>
<dbReference type="EMBL" id="JAPJZH010000003">
    <property type="protein sequence ID" value="MDA4845163.1"/>
    <property type="molecule type" value="Genomic_DNA"/>
</dbReference>
<comment type="catalytic activity">
    <reaction evidence="1">
        <text>2-hydroxychromene-2-carboxylate = (3E)-4-(2-hydroxyphenyl)-2-oxobut-3-enoate</text>
        <dbReference type="Rhea" id="RHEA:27401"/>
        <dbReference type="ChEBI" id="CHEBI:59350"/>
        <dbReference type="ChEBI" id="CHEBI:59353"/>
        <dbReference type="EC" id="5.99.1.4"/>
    </reaction>
</comment>
<keyword evidence="1 3" id="KW-0413">Isomerase</keyword>
<evidence type="ECO:0000256" key="1">
    <source>
        <dbReference type="PIRNR" id="PIRNR006386"/>
    </source>
</evidence>
<evidence type="ECO:0000313" key="4">
    <source>
        <dbReference type="Proteomes" id="UP001148313"/>
    </source>
</evidence>
<dbReference type="InterPro" id="IPR014440">
    <property type="entry name" value="HCCAis_GSTk"/>
</dbReference>
<dbReference type="PANTHER" id="PTHR42943">
    <property type="entry name" value="GLUTATHIONE S-TRANSFERASE KAPPA"/>
    <property type="match status" value="1"/>
</dbReference>
<dbReference type="EC" id="5.99.1.4" evidence="1"/>
<keyword evidence="4" id="KW-1185">Reference proteome</keyword>
<dbReference type="PIRSF" id="PIRSF006386">
    <property type="entry name" value="HCCAis_GSTk"/>
    <property type="match status" value="1"/>
</dbReference>
<dbReference type="Proteomes" id="UP001148313">
    <property type="component" value="Unassembled WGS sequence"/>
</dbReference>
<dbReference type="Gene3D" id="3.40.30.10">
    <property type="entry name" value="Glutaredoxin"/>
    <property type="match status" value="1"/>
</dbReference>
<dbReference type="RefSeq" id="WP_271088732.1">
    <property type="nucleotide sequence ID" value="NZ_JAPJZH010000003.1"/>
</dbReference>
<dbReference type="SUPFAM" id="SSF52833">
    <property type="entry name" value="Thioredoxin-like"/>
    <property type="match status" value="1"/>
</dbReference>
<dbReference type="InterPro" id="IPR001853">
    <property type="entry name" value="DSBA-like_thioredoxin_dom"/>
</dbReference>
<accession>A0ABT4VKB9</accession>
<dbReference type="PANTHER" id="PTHR42943:SF2">
    <property type="entry name" value="GLUTATHIONE S-TRANSFERASE KAPPA 1"/>
    <property type="match status" value="1"/>
</dbReference>
<comment type="similarity">
    <text evidence="1">Belongs to the GST superfamily. NadH family.</text>
</comment>
<dbReference type="InterPro" id="IPR044087">
    <property type="entry name" value="NahD-like"/>
</dbReference>
<dbReference type="InterPro" id="IPR036249">
    <property type="entry name" value="Thioredoxin-like_sf"/>
</dbReference>